<name>A0A1F7RSD0_9BACT</name>
<evidence type="ECO:0000313" key="1">
    <source>
        <dbReference type="EMBL" id="OGL44469.1"/>
    </source>
</evidence>
<evidence type="ECO:0000313" key="2">
    <source>
        <dbReference type="Proteomes" id="UP000179266"/>
    </source>
</evidence>
<protein>
    <submittedName>
        <fullName evidence="1">Uncharacterized protein</fullName>
    </submittedName>
</protein>
<proteinExistence type="predicted"/>
<gene>
    <name evidence="1" type="ORF">A2161_18810</name>
</gene>
<sequence>MFILSGYIFPDMDVVPLGRDGGAVTPPYRSVMETTYHQGVVACSFSLYITSFYIFSTGLCPGHVP</sequence>
<accession>A0A1F7RSD0</accession>
<organism evidence="1 2">
    <name type="scientific">Candidatus Schekmanbacteria bacterium RBG_13_48_7</name>
    <dbReference type="NCBI Taxonomy" id="1817878"/>
    <lineage>
        <taxon>Bacteria</taxon>
        <taxon>Candidatus Schekmaniibacteriota</taxon>
    </lineage>
</organism>
<dbReference type="Proteomes" id="UP000179266">
    <property type="component" value="Unassembled WGS sequence"/>
</dbReference>
<dbReference type="EMBL" id="MGDD01000223">
    <property type="protein sequence ID" value="OGL44469.1"/>
    <property type="molecule type" value="Genomic_DNA"/>
</dbReference>
<reference evidence="1 2" key="1">
    <citation type="journal article" date="2016" name="Nat. Commun.">
        <title>Thousands of microbial genomes shed light on interconnected biogeochemical processes in an aquifer system.</title>
        <authorList>
            <person name="Anantharaman K."/>
            <person name="Brown C.T."/>
            <person name="Hug L.A."/>
            <person name="Sharon I."/>
            <person name="Castelle C.J."/>
            <person name="Probst A.J."/>
            <person name="Thomas B.C."/>
            <person name="Singh A."/>
            <person name="Wilkins M.J."/>
            <person name="Karaoz U."/>
            <person name="Brodie E.L."/>
            <person name="Williams K.H."/>
            <person name="Hubbard S.S."/>
            <person name="Banfield J.F."/>
        </authorList>
    </citation>
    <scope>NUCLEOTIDE SEQUENCE [LARGE SCALE GENOMIC DNA]</scope>
</reference>
<dbReference type="AlphaFoldDB" id="A0A1F7RSD0"/>
<comment type="caution">
    <text evidence="1">The sequence shown here is derived from an EMBL/GenBank/DDBJ whole genome shotgun (WGS) entry which is preliminary data.</text>
</comment>